<name>A0A4Z2GCZ6_9TELE</name>
<evidence type="ECO:0000313" key="1">
    <source>
        <dbReference type="EMBL" id="TNN51437.1"/>
    </source>
</evidence>
<dbReference type="Proteomes" id="UP000314294">
    <property type="component" value="Unassembled WGS sequence"/>
</dbReference>
<reference evidence="1 2" key="1">
    <citation type="submission" date="2019-03" db="EMBL/GenBank/DDBJ databases">
        <title>First draft genome of Liparis tanakae, snailfish: a comprehensive survey of snailfish specific genes.</title>
        <authorList>
            <person name="Kim W."/>
            <person name="Song I."/>
            <person name="Jeong J.-H."/>
            <person name="Kim D."/>
            <person name="Kim S."/>
            <person name="Ryu S."/>
            <person name="Song J.Y."/>
            <person name="Lee S.K."/>
        </authorList>
    </citation>
    <scope>NUCLEOTIDE SEQUENCE [LARGE SCALE GENOMIC DNA]</scope>
    <source>
        <tissue evidence="1">Muscle</tissue>
    </source>
</reference>
<keyword evidence="2" id="KW-1185">Reference proteome</keyword>
<proteinExistence type="predicted"/>
<dbReference type="EMBL" id="SRLO01000582">
    <property type="protein sequence ID" value="TNN51437.1"/>
    <property type="molecule type" value="Genomic_DNA"/>
</dbReference>
<organism evidence="1 2">
    <name type="scientific">Liparis tanakae</name>
    <name type="common">Tanaka's snailfish</name>
    <dbReference type="NCBI Taxonomy" id="230148"/>
    <lineage>
        <taxon>Eukaryota</taxon>
        <taxon>Metazoa</taxon>
        <taxon>Chordata</taxon>
        <taxon>Craniata</taxon>
        <taxon>Vertebrata</taxon>
        <taxon>Euteleostomi</taxon>
        <taxon>Actinopterygii</taxon>
        <taxon>Neopterygii</taxon>
        <taxon>Teleostei</taxon>
        <taxon>Neoteleostei</taxon>
        <taxon>Acanthomorphata</taxon>
        <taxon>Eupercaria</taxon>
        <taxon>Perciformes</taxon>
        <taxon>Cottioidei</taxon>
        <taxon>Cottales</taxon>
        <taxon>Liparidae</taxon>
        <taxon>Liparis</taxon>
    </lineage>
</organism>
<accession>A0A4Z2GCZ6</accession>
<protein>
    <submittedName>
        <fullName evidence="1">Uncharacterized protein</fullName>
    </submittedName>
</protein>
<gene>
    <name evidence="1" type="ORF">EYF80_038349</name>
</gene>
<dbReference type="AlphaFoldDB" id="A0A4Z2GCZ6"/>
<sequence>MEPETLCWVPDKLLECGGRLASFRAWRSTGSCYDIHLLECLFVFAAVLKEQQRGEADATLSCVWLMRRRMDLRAGRLPTQRLHDSVSATDRKDRKMMQVLFVS</sequence>
<evidence type="ECO:0000313" key="2">
    <source>
        <dbReference type="Proteomes" id="UP000314294"/>
    </source>
</evidence>
<comment type="caution">
    <text evidence="1">The sequence shown here is derived from an EMBL/GenBank/DDBJ whole genome shotgun (WGS) entry which is preliminary data.</text>
</comment>